<reference evidence="1 2" key="1">
    <citation type="journal article" date="2019" name="Genome Biol. Evol.">
        <title>Insights into the evolution of the New World diploid cottons (Gossypium, subgenus Houzingenia) based on genome sequencing.</title>
        <authorList>
            <person name="Grover C.E."/>
            <person name="Arick M.A. 2nd"/>
            <person name="Thrash A."/>
            <person name="Conover J.L."/>
            <person name="Sanders W.S."/>
            <person name="Peterson D.G."/>
            <person name="Frelichowski J.E."/>
            <person name="Scheffler J.A."/>
            <person name="Scheffler B.E."/>
            <person name="Wendel J.F."/>
        </authorList>
    </citation>
    <scope>NUCLEOTIDE SEQUENCE [LARGE SCALE GENOMIC DNA]</scope>
    <source>
        <strain evidence="1">157</strain>
        <tissue evidence="1">Leaf</tissue>
    </source>
</reference>
<evidence type="ECO:0000313" key="2">
    <source>
        <dbReference type="Proteomes" id="UP000593572"/>
    </source>
</evidence>
<comment type="caution">
    <text evidence="1">The sequence shown here is derived from an EMBL/GenBank/DDBJ whole genome shotgun (WGS) entry which is preliminary data.</text>
</comment>
<dbReference type="EMBL" id="JABEZX010000006">
    <property type="protein sequence ID" value="MBA0559067.1"/>
    <property type="molecule type" value="Genomic_DNA"/>
</dbReference>
<gene>
    <name evidence="1" type="ORF">Golob_016047</name>
</gene>
<organism evidence="1 2">
    <name type="scientific">Gossypium lobatum</name>
    <dbReference type="NCBI Taxonomy" id="34289"/>
    <lineage>
        <taxon>Eukaryota</taxon>
        <taxon>Viridiplantae</taxon>
        <taxon>Streptophyta</taxon>
        <taxon>Embryophyta</taxon>
        <taxon>Tracheophyta</taxon>
        <taxon>Spermatophyta</taxon>
        <taxon>Magnoliopsida</taxon>
        <taxon>eudicotyledons</taxon>
        <taxon>Gunneridae</taxon>
        <taxon>Pentapetalae</taxon>
        <taxon>rosids</taxon>
        <taxon>malvids</taxon>
        <taxon>Malvales</taxon>
        <taxon>Malvaceae</taxon>
        <taxon>Malvoideae</taxon>
        <taxon>Gossypium</taxon>
    </lineage>
</organism>
<sequence>MEHIVEILGTQENILHVIRDCPAAIETWLQVILVENCGRFFARNLYEWIESNLHNLSKSIIGESAGTKVNDPIAGQMDPIMYRWCDSSRLENCCSWVSPRHGNRMWIMGYKRFLGECSNFDAELWGIIDKLDLIQNR</sequence>
<name>A0A7J8M2Z2_9ROSI</name>
<protein>
    <submittedName>
        <fullName evidence="1">Uncharacterized protein</fullName>
    </submittedName>
</protein>
<evidence type="ECO:0000313" key="1">
    <source>
        <dbReference type="EMBL" id="MBA0559067.1"/>
    </source>
</evidence>
<dbReference type="Proteomes" id="UP000593572">
    <property type="component" value="Unassembled WGS sequence"/>
</dbReference>
<dbReference type="AlphaFoldDB" id="A0A7J8M2Z2"/>
<keyword evidence="2" id="KW-1185">Reference proteome</keyword>
<proteinExistence type="predicted"/>
<accession>A0A7J8M2Z2</accession>